<keyword evidence="4" id="KW-1185">Reference proteome</keyword>
<dbReference type="Proteomes" id="UP000008319">
    <property type="component" value="Chromosome"/>
</dbReference>
<comment type="similarity">
    <text evidence="1">Belongs to the short-chain fatty acyl-CoA assimilation regulator (ScfR) family.</text>
</comment>
<dbReference type="HOGENOM" id="CLU_053651_1_1_6"/>
<evidence type="ECO:0000313" key="4">
    <source>
        <dbReference type="Proteomes" id="UP000008319"/>
    </source>
</evidence>
<dbReference type="GO" id="GO:0003677">
    <property type="term" value="F:DNA binding"/>
    <property type="evidence" value="ECO:0007669"/>
    <property type="project" value="InterPro"/>
</dbReference>
<dbReference type="eggNOG" id="COG2856">
    <property type="taxonomic scope" value="Bacteria"/>
</dbReference>
<name>B4F0L2_PROMH</name>
<dbReference type="SUPFAM" id="SSF47413">
    <property type="entry name" value="lambda repressor-like DNA-binding domains"/>
    <property type="match status" value="1"/>
</dbReference>
<dbReference type="KEGG" id="pmr:PMI1994"/>
<evidence type="ECO:0000313" key="3">
    <source>
        <dbReference type="EMBL" id="CAR44039.1"/>
    </source>
</evidence>
<dbReference type="RefSeq" id="WP_012368202.1">
    <property type="nucleotide sequence ID" value="NC_010554.1"/>
</dbReference>
<dbReference type="PATRIC" id="fig|529507.6.peg.1945"/>
<evidence type="ECO:0000259" key="2">
    <source>
        <dbReference type="PROSITE" id="PS50943"/>
    </source>
</evidence>
<dbReference type="Pfam" id="PF01381">
    <property type="entry name" value="HTH_3"/>
    <property type="match status" value="1"/>
</dbReference>
<feature type="domain" description="HTH cro/C1-type" evidence="2">
    <location>
        <begin position="7"/>
        <end position="61"/>
    </location>
</feature>
<dbReference type="InterPro" id="IPR052345">
    <property type="entry name" value="Rad_response_metalloprotease"/>
</dbReference>
<proteinExistence type="inferred from homology"/>
<dbReference type="InterPro" id="IPR010982">
    <property type="entry name" value="Lambda_DNA-bd_dom_sf"/>
</dbReference>
<dbReference type="CDD" id="cd00093">
    <property type="entry name" value="HTH_XRE"/>
    <property type="match status" value="1"/>
</dbReference>
<organism evidence="3 4">
    <name type="scientific">Proteus mirabilis (strain HI4320)</name>
    <dbReference type="NCBI Taxonomy" id="529507"/>
    <lineage>
        <taxon>Bacteria</taxon>
        <taxon>Pseudomonadati</taxon>
        <taxon>Pseudomonadota</taxon>
        <taxon>Gammaproteobacteria</taxon>
        <taxon>Enterobacterales</taxon>
        <taxon>Morganellaceae</taxon>
        <taxon>Proteus</taxon>
    </lineage>
</organism>
<dbReference type="GeneID" id="6800855"/>
<sequence length="375" mass="42829">MFNGSNLRLARLYHELSLEQVAERVGKTRQYIQRLESGYALPTKELTDELAFVLQVLPEFFNNEEQSPINEEIVHFRKRSATRVSTKLSTLAKAELYRRLISVFEKYLNLPPVKFPEIKVHTQDDIEKAAEWCRIEWGLGFGPIDNMTRLAEKLGAFVTAFDSVSDDVDALSIPLDRPFIVRNTAKKSPCRQRFDIAHEVAHLIIHGGVSTGDRITESQANRFASALLLPRSSMAKYFPKPIGGRIDWKGLSQFKLEWKVSKAAIIYRAHQLSLLTDAQYKTAFFGLKRKGEAIDEKEDCLIPHEKPEFFYNALQVLLNEVDFDAELLASKLQVRIEMLQELVDDVSFKISPTMTNNVEPNVVSLSAYRYKLACN</sequence>
<evidence type="ECO:0000256" key="1">
    <source>
        <dbReference type="ARBA" id="ARBA00007227"/>
    </source>
</evidence>
<gene>
    <name evidence="3" type="ordered locus">PMI1994</name>
</gene>
<dbReference type="PANTHER" id="PTHR43236">
    <property type="entry name" value="ANTITOXIN HIGA1"/>
    <property type="match status" value="1"/>
</dbReference>
<dbReference type="EnsemblBacteria" id="CAR44039">
    <property type="protein sequence ID" value="CAR44039"/>
    <property type="gene ID" value="PMI1994"/>
</dbReference>
<dbReference type="Gene3D" id="1.10.260.40">
    <property type="entry name" value="lambda repressor-like DNA-binding domains"/>
    <property type="match status" value="1"/>
</dbReference>
<protein>
    <submittedName>
        <fullName evidence="3">Transcriptional regulator</fullName>
    </submittedName>
</protein>
<dbReference type="SMART" id="SM00530">
    <property type="entry name" value="HTH_XRE"/>
    <property type="match status" value="1"/>
</dbReference>
<dbReference type="EMBL" id="AM942759">
    <property type="protein sequence ID" value="CAR44039.1"/>
    <property type="molecule type" value="Genomic_DNA"/>
</dbReference>
<dbReference type="PANTHER" id="PTHR43236:SF1">
    <property type="entry name" value="BLL7220 PROTEIN"/>
    <property type="match status" value="1"/>
</dbReference>
<dbReference type="PROSITE" id="PS50943">
    <property type="entry name" value="HTH_CROC1"/>
    <property type="match status" value="1"/>
</dbReference>
<dbReference type="InterPro" id="IPR010359">
    <property type="entry name" value="IrrE_HExxH"/>
</dbReference>
<dbReference type="Gene3D" id="1.10.10.2910">
    <property type="match status" value="1"/>
</dbReference>
<dbReference type="Pfam" id="PF06114">
    <property type="entry name" value="Peptidase_M78"/>
    <property type="match status" value="1"/>
</dbReference>
<accession>B4F0L2</accession>
<reference evidence="3 4" key="1">
    <citation type="journal article" date="2008" name="J. Bacteriol.">
        <title>Complete genome sequence of uropathogenic Proteus mirabilis, a master of both adherence and motility.</title>
        <authorList>
            <person name="Pearson M.M."/>
            <person name="Sebaihia M."/>
            <person name="Churcher C."/>
            <person name="Quail M.A."/>
            <person name="Seshasayee A.S."/>
            <person name="Luscombe N.M."/>
            <person name="Abdellah Z."/>
            <person name="Arrosmith C."/>
            <person name="Atkin B."/>
            <person name="Chillingworth T."/>
            <person name="Hauser H."/>
            <person name="Jagels K."/>
            <person name="Moule S."/>
            <person name="Mungall K."/>
            <person name="Norbertczak H."/>
            <person name="Rabbinowitsch E."/>
            <person name="Walker D."/>
            <person name="Whithead S."/>
            <person name="Thomson N.R."/>
            <person name="Rather P.N."/>
            <person name="Parkhill J."/>
            <person name="Mobley H.L."/>
        </authorList>
    </citation>
    <scope>NUCLEOTIDE SEQUENCE [LARGE SCALE GENOMIC DNA]</scope>
    <source>
        <strain evidence="3 4">HI4320</strain>
    </source>
</reference>
<dbReference type="eggNOG" id="COG1396">
    <property type="taxonomic scope" value="Bacteria"/>
</dbReference>
<dbReference type="InterPro" id="IPR001387">
    <property type="entry name" value="Cro/C1-type_HTH"/>
</dbReference>
<dbReference type="AlphaFoldDB" id="B4F0L2"/>